<dbReference type="InterPro" id="IPR025543">
    <property type="entry name" value="Dodecin-like"/>
</dbReference>
<dbReference type="GeneID" id="92826918"/>
<feature type="signal peptide" evidence="3">
    <location>
        <begin position="1"/>
        <end position="23"/>
    </location>
</feature>
<feature type="region of interest" description="Disordered" evidence="2">
    <location>
        <begin position="22"/>
        <end position="61"/>
    </location>
</feature>
<dbReference type="RefSeq" id="WP_002434148.1">
    <property type="nucleotide sequence ID" value="NZ_BAFF01000002.1"/>
</dbReference>
<evidence type="ECO:0000256" key="2">
    <source>
        <dbReference type="SAM" id="MobiDB-lite"/>
    </source>
</evidence>
<keyword evidence="1 3" id="KW-0732">Signal</keyword>
<dbReference type="Proteomes" id="UP000010297">
    <property type="component" value="Unassembled WGS sequence"/>
</dbReference>
<dbReference type="PANTHER" id="PTHR34156">
    <property type="entry name" value="OUTER MEMBRANE PROTEIN-RELATED-RELATED"/>
    <property type="match status" value="1"/>
</dbReference>
<evidence type="ECO:0000259" key="4">
    <source>
        <dbReference type="Pfam" id="PF07338"/>
    </source>
</evidence>
<sequence length="104" mass="11500">MRMQRLVPAMLFMLLTGCGSLQGSPQPAPPVTSQPQEIQRNQTQGLTRMGTVSVLERGSPDDSERALRAKAVAAQADYYQILLIDETVVPGQWYGQAILFKKPR</sequence>
<evidence type="ECO:0000313" key="5">
    <source>
        <dbReference type="EMBL" id="GAB51087.1"/>
    </source>
</evidence>
<dbReference type="Pfam" id="PF07338">
    <property type="entry name" value="YdgH_BhsA-like"/>
    <property type="match status" value="1"/>
</dbReference>
<dbReference type="SUPFAM" id="SSF159871">
    <property type="entry name" value="YdgH-like"/>
    <property type="match status" value="1"/>
</dbReference>
<dbReference type="eggNOG" id="COG3650">
    <property type="taxonomic scope" value="Bacteria"/>
</dbReference>
<dbReference type="PANTHER" id="PTHR34156:SF11">
    <property type="entry name" value="LIPOPROTEIN BSMA"/>
    <property type="match status" value="1"/>
</dbReference>
<proteinExistence type="predicted"/>
<feature type="domain" description="YdgH/BhsA/McbA-like" evidence="4">
    <location>
        <begin position="46"/>
        <end position="101"/>
    </location>
</feature>
<dbReference type="EMBL" id="BAFF01000002">
    <property type="protein sequence ID" value="GAB51087.1"/>
    <property type="molecule type" value="Genomic_DNA"/>
</dbReference>
<dbReference type="InterPro" id="IPR036275">
    <property type="entry name" value="YdgH-like_sf"/>
</dbReference>
<dbReference type="PROSITE" id="PS51257">
    <property type="entry name" value="PROKAR_LIPOPROTEIN"/>
    <property type="match status" value="1"/>
</dbReference>
<gene>
    <name evidence="5" type="primary">bsmA</name>
    <name evidence="5" type="ORF">EH105704_02_01160</name>
</gene>
<feature type="compositionally biased region" description="Polar residues" evidence="2">
    <location>
        <begin position="33"/>
        <end position="46"/>
    </location>
</feature>
<evidence type="ECO:0000256" key="3">
    <source>
        <dbReference type="SAM" id="SignalP"/>
    </source>
</evidence>
<organism evidence="5 6">
    <name type="scientific">Atlantibacter hermannii NBRC 105704</name>
    <dbReference type="NCBI Taxonomy" id="1115512"/>
    <lineage>
        <taxon>Bacteria</taxon>
        <taxon>Pseudomonadati</taxon>
        <taxon>Pseudomonadota</taxon>
        <taxon>Gammaproteobacteria</taxon>
        <taxon>Enterobacterales</taxon>
        <taxon>Enterobacteriaceae</taxon>
        <taxon>Atlantibacter</taxon>
    </lineage>
</organism>
<dbReference type="InterPro" id="IPR051096">
    <property type="entry name" value="BhsA/McbA_stress_biofilm_assoc"/>
</dbReference>
<evidence type="ECO:0000313" key="6">
    <source>
        <dbReference type="Proteomes" id="UP000010297"/>
    </source>
</evidence>
<dbReference type="InterPro" id="IPR010854">
    <property type="entry name" value="YdgH/BhsA/McbA-like_dom"/>
</dbReference>
<dbReference type="Gene3D" id="3.30.1660.10">
    <property type="entry name" value="Flavin-binding protein dodecin"/>
    <property type="match status" value="1"/>
</dbReference>
<evidence type="ECO:0000256" key="1">
    <source>
        <dbReference type="ARBA" id="ARBA00022729"/>
    </source>
</evidence>
<name>H5UZC9_ATLHE</name>
<dbReference type="AlphaFoldDB" id="H5UZC9"/>
<keyword evidence="5" id="KW-0449">Lipoprotein</keyword>
<reference evidence="5 6" key="1">
    <citation type="submission" date="2012-02" db="EMBL/GenBank/DDBJ databases">
        <title>Whole genome shotgun sequence of Escherichia hermannii NBRC 105704.</title>
        <authorList>
            <person name="Yoshida I."/>
            <person name="Hosoyama A."/>
            <person name="Tsuchikane K."/>
            <person name="Katsumata H."/>
            <person name="Yamazaki S."/>
            <person name="Fujita N."/>
        </authorList>
    </citation>
    <scope>NUCLEOTIDE SEQUENCE [LARGE SCALE GENOMIC DNA]</scope>
    <source>
        <strain evidence="5 6">NBRC 105704</strain>
    </source>
</reference>
<accession>H5UZC9</accession>
<feature type="chain" id="PRO_5003599389" evidence="3">
    <location>
        <begin position="24"/>
        <end position="104"/>
    </location>
</feature>
<comment type="caution">
    <text evidence="5">The sequence shown here is derived from an EMBL/GenBank/DDBJ whole genome shotgun (WGS) entry which is preliminary data.</text>
</comment>
<protein>
    <submittedName>
        <fullName evidence="5">Lipoprotein BsmA</fullName>
    </submittedName>
</protein>
<dbReference type="NCBIfam" id="NF011433">
    <property type="entry name" value="PRK14864.1"/>
    <property type="match status" value="1"/>
</dbReference>
<keyword evidence="6" id="KW-1185">Reference proteome</keyword>